<comment type="subcellular location">
    <subcellularLocation>
        <location evidence="2">Cell membrane</location>
        <topology evidence="2">Multi-pass membrane protein</topology>
    </subcellularLocation>
</comment>
<feature type="domain" description="Histidine kinase" evidence="15">
    <location>
        <begin position="473"/>
        <end position="593"/>
    </location>
</feature>
<dbReference type="Pfam" id="PF06580">
    <property type="entry name" value="His_kinase"/>
    <property type="match status" value="1"/>
</dbReference>
<evidence type="ECO:0000256" key="9">
    <source>
        <dbReference type="ARBA" id="ARBA00022777"/>
    </source>
</evidence>
<dbReference type="PRINTS" id="PR00344">
    <property type="entry name" value="BCTRLSENSOR"/>
</dbReference>
<keyword evidence="4" id="KW-1003">Cell membrane</keyword>
<dbReference type="EC" id="2.7.13.3" evidence="3"/>
<evidence type="ECO:0000256" key="7">
    <source>
        <dbReference type="ARBA" id="ARBA00022692"/>
    </source>
</evidence>
<evidence type="ECO:0000256" key="14">
    <source>
        <dbReference type="SAM" id="Phobius"/>
    </source>
</evidence>
<keyword evidence="13 14" id="KW-0472">Membrane</keyword>
<dbReference type="SMART" id="SM00387">
    <property type="entry name" value="HATPase_c"/>
    <property type="match status" value="1"/>
</dbReference>
<dbReference type="Pfam" id="PF02518">
    <property type="entry name" value="HATPase_c"/>
    <property type="match status" value="1"/>
</dbReference>
<evidence type="ECO:0000256" key="11">
    <source>
        <dbReference type="ARBA" id="ARBA00022989"/>
    </source>
</evidence>
<dbReference type="Pfam" id="PF02743">
    <property type="entry name" value="dCache_1"/>
    <property type="match status" value="1"/>
</dbReference>
<dbReference type="EMBL" id="CP003235">
    <property type="protein sequence ID" value="AFC33342.1"/>
    <property type="molecule type" value="Genomic_DNA"/>
</dbReference>
<dbReference type="Pfam" id="PF00672">
    <property type="entry name" value="HAMP"/>
    <property type="match status" value="1"/>
</dbReference>
<keyword evidence="8" id="KW-0547">Nucleotide-binding</keyword>
<protein>
    <recommendedName>
        <fullName evidence="3">histidine kinase</fullName>
        <ecNumber evidence="3">2.7.13.3</ecNumber>
    </recommendedName>
</protein>
<dbReference type="PANTHER" id="PTHR34220">
    <property type="entry name" value="SENSOR HISTIDINE KINASE YPDA"/>
    <property type="match status" value="1"/>
</dbReference>
<evidence type="ECO:0000313" key="18">
    <source>
        <dbReference type="Proteomes" id="UP000007523"/>
    </source>
</evidence>
<dbReference type="AlphaFoldDB" id="H6NNM1"/>
<organism evidence="17 18">
    <name type="scientific">Paenibacillus mucilaginosus 3016</name>
    <dbReference type="NCBI Taxonomy" id="1116391"/>
    <lineage>
        <taxon>Bacteria</taxon>
        <taxon>Bacillati</taxon>
        <taxon>Bacillota</taxon>
        <taxon>Bacilli</taxon>
        <taxon>Bacillales</taxon>
        <taxon>Paenibacillaceae</taxon>
        <taxon>Paenibacillus</taxon>
    </lineage>
</organism>
<keyword evidence="12" id="KW-0902">Two-component regulatory system</keyword>
<dbReference type="GO" id="GO:0000155">
    <property type="term" value="F:phosphorelay sensor kinase activity"/>
    <property type="evidence" value="ECO:0007669"/>
    <property type="project" value="InterPro"/>
</dbReference>
<evidence type="ECO:0000256" key="8">
    <source>
        <dbReference type="ARBA" id="ARBA00022741"/>
    </source>
</evidence>
<proteinExistence type="predicted"/>
<dbReference type="PROSITE" id="PS50109">
    <property type="entry name" value="HIS_KIN"/>
    <property type="match status" value="1"/>
</dbReference>
<evidence type="ECO:0000259" key="15">
    <source>
        <dbReference type="PROSITE" id="PS50109"/>
    </source>
</evidence>
<keyword evidence="7 14" id="KW-0812">Transmembrane</keyword>
<dbReference type="InterPro" id="IPR004358">
    <property type="entry name" value="Sig_transdc_His_kin-like_C"/>
</dbReference>
<comment type="catalytic activity">
    <reaction evidence="1">
        <text>ATP + protein L-histidine = ADP + protein N-phospho-L-histidine.</text>
        <dbReference type="EC" id="2.7.13.3"/>
    </reaction>
</comment>
<name>H6NNM1_9BACL</name>
<dbReference type="PROSITE" id="PS50885">
    <property type="entry name" value="HAMP"/>
    <property type="match status" value="1"/>
</dbReference>
<evidence type="ECO:0000256" key="12">
    <source>
        <dbReference type="ARBA" id="ARBA00023012"/>
    </source>
</evidence>
<keyword evidence="18" id="KW-1185">Reference proteome</keyword>
<dbReference type="HOGENOM" id="CLU_020473_6_1_9"/>
<dbReference type="InterPro" id="IPR036890">
    <property type="entry name" value="HATPase_C_sf"/>
</dbReference>
<dbReference type="InterPro" id="IPR010559">
    <property type="entry name" value="Sig_transdc_His_kin_internal"/>
</dbReference>
<evidence type="ECO:0000256" key="5">
    <source>
        <dbReference type="ARBA" id="ARBA00022553"/>
    </source>
</evidence>
<evidence type="ECO:0000256" key="6">
    <source>
        <dbReference type="ARBA" id="ARBA00022679"/>
    </source>
</evidence>
<dbReference type="PANTHER" id="PTHR34220:SF7">
    <property type="entry name" value="SENSOR HISTIDINE KINASE YPDA"/>
    <property type="match status" value="1"/>
</dbReference>
<sequence length="609" mass="68641">MRMLYWIRSRYNGSTQLRLTIYFLLVLLPLVLVSLHAISRSEEIVLQQSIRRTEGSLRAVTNSIDTVLQNVEELSRLVATDKNLVPILSEAGTVLSPQAIYRFSELIGKLWNVTAISRTVSEVSVYHADSGTLVSTKSGAKKVEDDSQRAWLLELAADIGSGTKYLLPDDGIRGERSFGDLTGTDSVSLVRVMDSYNAYRQPNLLIITLNRSRLYSIMESVLPSKDSRIFLYTKNGRLVAGTGTGQDGVNTADMNAEPALIEAGAISPNFGWTLRILQPEAEIYRETRQIRHFTNLIIAVSILLSILISWGVYSRIAWPLKRLSHGMRELSGGNYDLRLHHSRSDEFGFVMNLYNQMARDQKHLIEDYYEQQLRLSHTELKFLQSQINPHFLYNTLDSIYWSAKNYEAEEIGEMVLNLSRFFRLSLNKGREAFTLKETVEHLHYYVRVQQLRYLDSFTVNYRIGPGTEGLTVLKLLLQPLVENALQHGLKGREEGGELTLRSVLEGDRLVLTVTDNGLGIAEERLHRIQEELASIMAEPSRPVSHGEGRDEEFFGLRNVCSRVRMFYGSESGMQVDSTAGEGTTVRISLPVDKCGREALGLCAHECAAV</sequence>
<evidence type="ECO:0000256" key="10">
    <source>
        <dbReference type="ARBA" id="ARBA00022840"/>
    </source>
</evidence>
<evidence type="ECO:0000256" key="4">
    <source>
        <dbReference type="ARBA" id="ARBA00022475"/>
    </source>
</evidence>
<evidence type="ECO:0000256" key="3">
    <source>
        <dbReference type="ARBA" id="ARBA00012438"/>
    </source>
</evidence>
<dbReference type="InterPro" id="IPR050640">
    <property type="entry name" value="Bact_2-comp_sensor_kinase"/>
</dbReference>
<keyword evidence="5" id="KW-0597">Phosphoprotein</keyword>
<feature type="transmembrane region" description="Helical" evidence="14">
    <location>
        <begin position="21"/>
        <end position="39"/>
    </location>
</feature>
<evidence type="ECO:0000256" key="2">
    <source>
        <dbReference type="ARBA" id="ARBA00004651"/>
    </source>
</evidence>
<dbReference type="InterPro" id="IPR033479">
    <property type="entry name" value="dCache_1"/>
</dbReference>
<dbReference type="SMART" id="SM00304">
    <property type="entry name" value="HAMP"/>
    <property type="match status" value="1"/>
</dbReference>
<dbReference type="InterPro" id="IPR003660">
    <property type="entry name" value="HAMP_dom"/>
</dbReference>
<dbReference type="RefSeq" id="WP_014372385.1">
    <property type="nucleotide sequence ID" value="NC_016935.1"/>
</dbReference>
<dbReference type="CDD" id="cd06225">
    <property type="entry name" value="HAMP"/>
    <property type="match status" value="1"/>
</dbReference>
<dbReference type="Gene3D" id="6.10.340.10">
    <property type="match status" value="1"/>
</dbReference>
<dbReference type="InterPro" id="IPR003594">
    <property type="entry name" value="HATPase_dom"/>
</dbReference>
<dbReference type="SUPFAM" id="SSF158472">
    <property type="entry name" value="HAMP domain-like"/>
    <property type="match status" value="1"/>
</dbReference>
<evidence type="ECO:0000256" key="13">
    <source>
        <dbReference type="ARBA" id="ARBA00023136"/>
    </source>
</evidence>
<feature type="domain" description="HAMP" evidence="16">
    <location>
        <begin position="314"/>
        <end position="366"/>
    </location>
</feature>
<evidence type="ECO:0000313" key="17">
    <source>
        <dbReference type="EMBL" id="AFC33342.1"/>
    </source>
</evidence>
<accession>H6NNM1</accession>
<feature type="transmembrane region" description="Helical" evidence="14">
    <location>
        <begin position="293"/>
        <end position="313"/>
    </location>
</feature>
<dbReference type="GO" id="GO:0005524">
    <property type="term" value="F:ATP binding"/>
    <property type="evidence" value="ECO:0007669"/>
    <property type="project" value="UniProtKB-KW"/>
</dbReference>
<keyword evidence="10" id="KW-0067">ATP-binding</keyword>
<dbReference type="InterPro" id="IPR005467">
    <property type="entry name" value="His_kinase_dom"/>
</dbReference>
<evidence type="ECO:0000256" key="1">
    <source>
        <dbReference type="ARBA" id="ARBA00000085"/>
    </source>
</evidence>
<dbReference type="GO" id="GO:0005886">
    <property type="term" value="C:plasma membrane"/>
    <property type="evidence" value="ECO:0007669"/>
    <property type="project" value="UniProtKB-SubCell"/>
</dbReference>
<dbReference type="Gene3D" id="3.30.565.10">
    <property type="entry name" value="Histidine kinase-like ATPase, C-terminal domain"/>
    <property type="match status" value="1"/>
</dbReference>
<keyword evidence="6" id="KW-0808">Transferase</keyword>
<dbReference type="Proteomes" id="UP000007523">
    <property type="component" value="Chromosome"/>
</dbReference>
<dbReference type="STRING" id="1116391.PM3016_6734"/>
<gene>
    <name evidence="17" type="ORF">PM3016_6734</name>
</gene>
<dbReference type="SUPFAM" id="SSF55874">
    <property type="entry name" value="ATPase domain of HSP90 chaperone/DNA topoisomerase II/histidine kinase"/>
    <property type="match status" value="1"/>
</dbReference>
<dbReference type="KEGG" id="pmq:PM3016_6734"/>
<reference evidence="17 18" key="1">
    <citation type="journal article" date="2012" name="J. Bacteriol.">
        <title>Complete Genome Sequence of Paenibacillus mucilaginosus 3016, a Bacterium Functional as Microbial Fertilizer.</title>
        <authorList>
            <person name="Ma M."/>
            <person name="Wang Z."/>
            <person name="Li L."/>
            <person name="Jiang X."/>
            <person name="Guan D."/>
            <person name="Cao F."/>
            <person name="Chen H."/>
            <person name="Wang X."/>
            <person name="Shen D."/>
            <person name="Du B."/>
            <person name="Li J."/>
        </authorList>
    </citation>
    <scope>NUCLEOTIDE SEQUENCE [LARGE SCALE GENOMIC DNA]</scope>
    <source>
        <strain evidence="17 18">3016</strain>
    </source>
</reference>
<keyword evidence="11 14" id="KW-1133">Transmembrane helix</keyword>
<evidence type="ECO:0000259" key="16">
    <source>
        <dbReference type="PROSITE" id="PS50885"/>
    </source>
</evidence>
<keyword evidence="9 17" id="KW-0418">Kinase</keyword>